<evidence type="ECO:0000256" key="1">
    <source>
        <dbReference type="SAM" id="Phobius"/>
    </source>
</evidence>
<keyword evidence="1" id="KW-0812">Transmembrane</keyword>
<dbReference type="STRING" id="94869.SAMN04488529_11174"/>
<gene>
    <name evidence="2" type="ORF">SAMN04488529_11174</name>
</gene>
<protein>
    <submittedName>
        <fullName evidence="2">Uncharacterized protein</fullName>
    </submittedName>
</protein>
<dbReference type="AlphaFoldDB" id="A0A1H0ULX0"/>
<name>A0A1H0ULX0_9CLOT</name>
<sequence length="218" mass="26071">MIINNHFDKKYIELTEDKIIFYRFFGKRTLELKKIRAAYMDDNYIIRILYGKTVRQYEVANIKERDKNLLRELIETLNKDEKLVFSSGQYYQTWGWVLYAMLPISNLIDGGSKGDYMFYTCILIFAVTMIIIAKYHKIFIYDSINNSIILERNSKKVKEYFPNESKYKFEYNTSGDRYVFKANKSKAVMIPTNIIYPAYYRQKLRKLCNISNNMEAKI</sequence>
<keyword evidence="3" id="KW-1185">Reference proteome</keyword>
<dbReference type="OrthoDB" id="1944627at2"/>
<dbReference type="EMBL" id="FNJM01000011">
    <property type="protein sequence ID" value="SDP67060.1"/>
    <property type="molecule type" value="Genomic_DNA"/>
</dbReference>
<feature type="transmembrane region" description="Helical" evidence="1">
    <location>
        <begin position="116"/>
        <end position="133"/>
    </location>
</feature>
<keyword evidence="1" id="KW-0472">Membrane</keyword>
<dbReference type="Proteomes" id="UP000198597">
    <property type="component" value="Unassembled WGS sequence"/>
</dbReference>
<organism evidence="2 3">
    <name type="scientific">Clostridium gasigenes</name>
    <dbReference type="NCBI Taxonomy" id="94869"/>
    <lineage>
        <taxon>Bacteria</taxon>
        <taxon>Bacillati</taxon>
        <taxon>Bacillota</taxon>
        <taxon>Clostridia</taxon>
        <taxon>Eubacteriales</taxon>
        <taxon>Clostridiaceae</taxon>
        <taxon>Clostridium</taxon>
    </lineage>
</organism>
<evidence type="ECO:0000313" key="2">
    <source>
        <dbReference type="EMBL" id="SDP67060.1"/>
    </source>
</evidence>
<accession>A0A1H0ULX0</accession>
<reference evidence="2 3" key="1">
    <citation type="submission" date="2016-10" db="EMBL/GenBank/DDBJ databases">
        <authorList>
            <person name="de Groot N.N."/>
        </authorList>
    </citation>
    <scope>NUCLEOTIDE SEQUENCE [LARGE SCALE GENOMIC DNA]</scope>
    <source>
        <strain evidence="2 3">DSM 12272</strain>
    </source>
</reference>
<dbReference type="RefSeq" id="WP_089971650.1">
    <property type="nucleotide sequence ID" value="NZ_FNJM01000011.1"/>
</dbReference>
<proteinExistence type="predicted"/>
<keyword evidence="1" id="KW-1133">Transmembrane helix</keyword>
<evidence type="ECO:0000313" key="3">
    <source>
        <dbReference type="Proteomes" id="UP000198597"/>
    </source>
</evidence>